<reference evidence="1" key="1">
    <citation type="submission" date="2023-03" db="UniProtKB">
        <authorList>
            <consortium name="EnsemblPlants"/>
        </authorList>
    </citation>
    <scope>IDENTIFICATION</scope>
</reference>
<dbReference type="AlphaFoldDB" id="A0A9I9EEY3"/>
<dbReference type="PROSITE" id="PS51257">
    <property type="entry name" value="PROKAR_LIPOPROTEIN"/>
    <property type="match status" value="1"/>
</dbReference>
<protein>
    <submittedName>
        <fullName evidence="1">Uncharacterized protein</fullName>
    </submittedName>
</protein>
<sequence length="60" mass="6554">MEKPSSSSFVISFSIVAILTLASFASCLAAEFNRTKNSFKKLESGVERGPEIEWQVLLSA</sequence>
<dbReference type="Gramene" id="MELO3C032605.2.1">
    <property type="protein sequence ID" value="MELO3C032605.2.1"/>
    <property type="gene ID" value="MELO3C032605.2"/>
</dbReference>
<proteinExistence type="predicted"/>
<dbReference type="EnsemblPlants" id="MELO3C032605.2.1">
    <property type="protein sequence ID" value="MELO3C032605.2.1"/>
    <property type="gene ID" value="MELO3C032605.2"/>
</dbReference>
<accession>A0A9I9EEY3</accession>
<organism evidence="1">
    <name type="scientific">Cucumis melo</name>
    <name type="common">Muskmelon</name>
    <dbReference type="NCBI Taxonomy" id="3656"/>
    <lineage>
        <taxon>Eukaryota</taxon>
        <taxon>Viridiplantae</taxon>
        <taxon>Streptophyta</taxon>
        <taxon>Embryophyta</taxon>
        <taxon>Tracheophyta</taxon>
        <taxon>Spermatophyta</taxon>
        <taxon>Magnoliopsida</taxon>
        <taxon>eudicotyledons</taxon>
        <taxon>Gunneridae</taxon>
        <taxon>Pentapetalae</taxon>
        <taxon>rosids</taxon>
        <taxon>fabids</taxon>
        <taxon>Cucurbitales</taxon>
        <taxon>Cucurbitaceae</taxon>
        <taxon>Benincaseae</taxon>
        <taxon>Cucumis</taxon>
    </lineage>
</organism>
<evidence type="ECO:0000313" key="1">
    <source>
        <dbReference type="EnsemblPlants" id="MELO3C032605.2.1"/>
    </source>
</evidence>
<name>A0A9I9EEY3_CUCME</name>